<protein>
    <submittedName>
        <fullName evidence="1">Uncharacterized protein</fullName>
    </submittedName>
</protein>
<dbReference type="EMBL" id="JAOZEV010000001">
    <property type="protein sequence ID" value="MCV9930888.1"/>
    <property type="molecule type" value="Genomic_DNA"/>
</dbReference>
<sequence length="286" mass="33704">METIKTLFVIFLFNINCFGQSNRTHDTIKINFDKQKYINIAFDSLKKRYNFQKELYEKELINTNKNESISLKYKFEDLHFYSIPIFKIKKKGPSFCYKNNIECIIDFEGKSIMQNVVVLDVENNILTAIDIPDLNFVLQNDNPMKLEFKLDKLDTEKIIYNSLLSFPKSYKKLNDILKTEETTFIFKIFGIENVIFEVSKNNNKLYASYVGNLGGLIFSNKVIKKETKRQHMLANEYILKYIGSEKIKNLAKGEAENIFYEEIEDGFKKYSHIKNKEIFLKVITIE</sequence>
<comment type="caution">
    <text evidence="1">The sequence shown here is derived from an EMBL/GenBank/DDBJ whole genome shotgun (WGS) entry which is preliminary data.</text>
</comment>
<gene>
    <name evidence="1" type="ORF">OIU80_01205</name>
</gene>
<organism evidence="1 2">
    <name type="scientific">Flavobacterium frigoritolerans</name>
    <dbReference type="NCBI Taxonomy" id="2987686"/>
    <lineage>
        <taxon>Bacteria</taxon>
        <taxon>Pseudomonadati</taxon>
        <taxon>Bacteroidota</taxon>
        <taxon>Flavobacteriia</taxon>
        <taxon>Flavobacteriales</taxon>
        <taxon>Flavobacteriaceae</taxon>
        <taxon>Flavobacterium</taxon>
    </lineage>
</organism>
<reference evidence="1" key="1">
    <citation type="submission" date="2022-10" db="EMBL/GenBank/DDBJ databases">
        <title>Two novel species of Flavobacterium.</title>
        <authorList>
            <person name="Liu Q."/>
            <person name="Xin Y.-H."/>
        </authorList>
    </citation>
    <scope>NUCLEOTIDE SEQUENCE</scope>
    <source>
        <strain evidence="1">LS1R47</strain>
    </source>
</reference>
<dbReference type="AlphaFoldDB" id="A0A9X2YXS1"/>
<evidence type="ECO:0000313" key="2">
    <source>
        <dbReference type="Proteomes" id="UP001151133"/>
    </source>
</evidence>
<accession>A0A9X2YXS1</accession>
<dbReference type="Proteomes" id="UP001151133">
    <property type="component" value="Unassembled WGS sequence"/>
</dbReference>
<dbReference type="RefSeq" id="WP_264285289.1">
    <property type="nucleotide sequence ID" value="NZ_JAOZEV010000001.1"/>
</dbReference>
<name>A0A9X2YXS1_9FLAO</name>
<evidence type="ECO:0000313" key="1">
    <source>
        <dbReference type="EMBL" id="MCV9930888.1"/>
    </source>
</evidence>
<keyword evidence="2" id="KW-1185">Reference proteome</keyword>
<proteinExistence type="predicted"/>